<dbReference type="PANTHER" id="PTHR43628:SF1">
    <property type="entry name" value="CHITIN SYNTHASE REGULATORY FACTOR 2-RELATED"/>
    <property type="match status" value="1"/>
</dbReference>
<evidence type="ECO:0000313" key="1">
    <source>
        <dbReference type="EMBL" id="KAF0424592.1"/>
    </source>
</evidence>
<dbReference type="InterPro" id="IPR006597">
    <property type="entry name" value="Sel1-like"/>
</dbReference>
<dbReference type="OrthoDB" id="2384430at2759"/>
<dbReference type="Gene3D" id="1.25.40.10">
    <property type="entry name" value="Tetratricopeptide repeat domain"/>
    <property type="match status" value="2"/>
</dbReference>
<dbReference type="AlphaFoldDB" id="A0A8H4A616"/>
<protein>
    <submittedName>
        <fullName evidence="1">Calmodulin-dependent protein kinase</fullName>
    </submittedName>
</protein>
<comment type="caution">
    <text evidence="1">The sequence shown here is derived from an EMBL/GenBank/DDBJ whole genome shotgun (WGS) entry which is preliminary data.</text>
</comment>
<keyword evidence="1" id="KW-0808">Transferase</keyword>
<dbReference type="Proteomes" id="UP000439903">
    <property type="component" value="Unassembled WGS sequence"/>
</dbReference>
<keyword evidence="2" id="KW-1185">Reference proteome</keyword>
<reference evidence="1 2" key="1">
    <citation type="journal article" date="2019" name="Environ. Microbiol.">
        <title>At the nexus of three kingdoms: the genome of the mycorrhizal fungus Gigaspora margarita provides insights into plant, endobacterial and fungal interactions.</title>
        <authorList>
            <person name="Venice F."/>
            <person name="Ghignone S."/>
            <person name="Salvioli di Fossalunga A."/>
            <person name="Amselem J."/>
            <person name="Novero M."/>
            <person name="Xianan X."/>
            <person name="Sedzielewska Toro K."/>
            <person name="Morin E."/>
            <person name="Lipzen A."/>
            <person name="Grigoriev I.V."/>
            <person name="Henrissat B."/>
            <person name="Martin F.M."/>
            <person name="Bonfante P."/>
        </authorList>
    </citation>
    <scope>NUCLEOTIDE SEQUENCE [LARGE SCALE GENOMIC DNA]</scope>
    <source>
        <strain evidence="1 2">BEG34</strain>
    </source>
</reference>
<accession>A0A8H4A616</accession>
<proteinExistence type="predicted"/>
<gene>
    <name evidence="1" type="ORF">F8M41_006484</name>
</gene>
<sequence length="86" mass="9447">MGYSTATINVGHCHHSGIRVEKDEHKAFIYYQKSVDMGDATAMCSVGYCYSHGIDTGDATAMCSLGYCYRHGIGVEKDEQTDSTNR</sequence>
<dbReference type="SMART" id="SM00671">
    <property type="entry name" value="SEL1"/>
    <property type="match status" value="2"/>
</dbReference>
<dbReference type="EMBL" id="WTPW01001636">
    <property type="protein sequence ID" value="KAF0424592.1"/>
    <property type="molecule type" value="Genomic_DNA"/>
</dbReference>
<evidence type="ECO:0000313" key="2">
    <source>
        <dbReference type="Proteomes" id="UP000439903"/>
    </source>
</evidence>
<organism evidence="1 2">
    <name type="scientific">Gigaspora margarita</name>
    <dbReference type="NCBI Taxonomy" id="4874"/>
    <lineage>
        <taxon>Eukaryota</taxon>
        <taxon>Fungi</taxon>
        <taxon>Fungi incertae sedis</taxon>
        <taxon>Mucoromycota</taxon>
        <taxon>Glomeromycotina</taxon>
        <taxon>Glomeromycetes</taxon>
        <taxon>Diversisporales</taxon>
        <taxon>Gigasporaceae</taxon>
        <taxon>Gigaspora</taxon>
    </lineage>
</organism>
<dbReference type="InterPro" id="IPR011990">
    <property type="entry name" value="TPR-like_helical_dom_sf"/>
</dbReference>
<dbReference type="GO" id="GO:0016301">
    <property type="term" value="F:kinase activity"/>
    <property type="evidence" value="ECO:0007669"/>
    <property type="project" value="UniProtKB-KW"/>
</dbReference>
<dbReference type="Pfam" id="PF08238">
    <property type="entry name" value="Sel1"/>
    <property type="match status" value="3"/>
</dbReference>
<dbReference type="InterPro" id="IPR052945">
    <property type="entry name" value="Mitotic_Regulator"/>
</dbReference>
<keyword evidence="1" id="KW-0418">Kinase</keyword>
<name>A0A8H4A616_GIGMA</name>
<dbReference type="SUPFAM" id="SSF81901">
    <property type="entry name" value="HCP-like"/>
    <property type="match status" value="1"/>
</dbReference>
<dbReference type="PANTHER" id="PTHR43628">
    <property type="entry name" value="ACTIVATOR OF C KINASE PROTEIN 1-RELATED"/>
    <property type="match status" value="1"/>
</dbReference>